<dbReference type="InterPro" id="IPR050584">
    <property type="entry name" value="Cholesterol_7-desaturase"/>
</dbReference>
<dbReference type="Proteomes" id="UP000054498">
    <property type="component" value="Unassembled WGS sequence"/>
</dbReference>
<dbReference type="PROSITE" id="PS51296">
    <property type="entry name" value="RIESKE"/>
    <property type="match status" value="1"/>
</dbReference>
<keyword evidence="13 15" id="KW-0472">Membrane</keyword>
<evidence type="ECO:0000313" key="18">
    <source>
        <dbReference type="Proteomes" id="UP000054498"/>
    </source>
</evidence>
<comment type="subcellular location">
    <subcellularLocation>
        <location evidence="2">Membrane</location>
    </subcellularLocation>
    <subcellularLocation>
        <location evidence="1">Plastid</location>
        <location evidence="1">Chloroplast</location>
    </subcellularLocation>
</comment>
<keyword evidence="7" id="KW-0479">Metal-binding</keyword>
<keyword evidence="11" id="KW-0408">Iron</keyword>
<dbReference type="GO" id="GO:0051537">
    <property type="term" value="F:2 iron, 2 sulfur cluster binding"/>
    <property type="evidence" value="ECO:0007669"/>
    <property type="project" value="UniProtKB-KW"/>
</dbReference>
<dbReference type="Pfam" id="PF00355">
    <property type="entry name" value="Rieske"/>
    <property type="match status" value="1"/>
</dbReference>
<proteinExistence type="predicted"/>
<evidence type="ECO:0000256" key="7">
    <source>
        <dbReference type="ARBA" id="ARBA00022723"/>
    </source>
</evidence>
<evidence type="ECO:0000256" key="11">
    <source>
        <dbReference type="ARBA" id="ARBA00023004"/>
    </source>
</evidence>
<evidence type="ECO:0000256" key="3">
    <source>
        <dbReference type="ARBA" id="ARBA00022528"/>
    </source>
</evidence>
<evidence type="ECO:0000313" key="17">
    <source>
        <dbReference type="EMBL" id="KIY99872.1"/>
    </source>
</evidence>
<evidence type="ECO:0000256" key="6">
    <source>
        <dbReference type="ARBA" id="ARBA00022714"/>
    </source>
</evidence>
<sequence>MQCAYPSRPHAIELLGKKLVLWRDGGGAWRCHQDACPHRLAPLSEGRVEGGQLECSYHGWRFDGAGRCTRIPQSLDAKAEATACASGRSCVTAYPLKEYAGVIWVWGDASPGAAAEAEATPLPVPRGLQQHAEAEGPAEAPAEGSAKGAAEGPAEVSGYRRELPYSWDVLLENVTDPAHLPHSHHRLSPTLTRDKAGPMPFIKQQQPSQGGAADDSSGAAVAAEATARPLYAFEHAPPVGSFAFPSALSPNGVVAYNAPCSVVYEYALPGGACMWTLIYGTPCGPGRSIVMTAGFNNRPPAMWGDLAKTVLTNWKALRPLLMRLYFQAIPSWKGHMISNKLFDMDNVFLHQQDILLEQRGRGSWARDYYMPEQCDSLVVATRKWIDSKAGGGPDYGPAAGPIKPLSKRDLQDRWAQHTQHCVTCLAAMAAVRRRAQVAKAAATVLFAGLCAALGTFGVPRILAGGAPALVAAAAAAGAAVALWVARRAAAALDQFTHVEFTHADNH</sequence>
<dbReference type="GO" id="GO:0009507">
    <property type="term" value="C:chloroplast"/>
    <property type="evidence" value="ECO:0007669"/>
    <property type="project" value="UniProtKB-SubCell"/>
</dbReference>
<dbReference type="GO" id="GO:0010277">
    <property type="term" value="F:chlorophyllide a oxygenase activity"/>
    <property type="evidence" value="ECO:0007669"/>
    <property type="project" value="InterPro"/>
</dbReference>
<name>A0A0D2JKT8_9CHLO</name>
<evidence type="ECO:0000259" key="16">
    <source>
        <dbReference type="PROSITE" id="PS51296"/>
    </source>
</evidence>
<dbReference type="SUPFAM" id="SSF55961">
    <property type="entry name" value="Bet v1-like"/>
    <property type="match status" value="1"/>
</dbReference>
<dbReference type="Pfam" id="PF08417">
    <property type="entry name" value="PaO"/>
    <property type="match status" value="1"/>
</dbReference>
<feature type="transmembrane region" description="Helical" evidence="15">
    <location>
        <begin position="464"/>
        <end position="485"/>
    </location>
</feature>
<dbReference type="RefSeq" id="XP_013898892.1">
    <property type="nucleotide sequence ID" value="XM_014043438.1"/>
</dbReference>
<feature type="domain" description="Rieske" evidence="16">
    <location>
        <begin position="1"/>
        <end position="105"/>
    </location>
</feature>
<evidence type="ECO:0000256" key="1">
    <source>
        <dbReference type="ARBA" id="ARBA00004229"/>
    </source>
</evidence>
<dbReference type="SUPFAM" id="SSF50022">
    <property type="entry name" value="ISP domain"/>
    <property type="match status" value="1"/>
</dbReference>
<feature type="transmembrane region" description="Helical" evidence="15">
    <location>
        <begin position="437"/>
        <end position="458"/>
    </location>
</feature>
<feature type="compositionally biased region" description="Low complexity" evidence="14">
    <location>
        <begin position="210"/>
        <end position="219"/>
    </location>
</feature>
<keyword evidence="18" id="KW-1185">Reference proteome</keyword>
<organism evidence="17 18">
    <name type="scientific">Monoraphidium neglectum</name>
    <dbReference type="NCBI Taxonomy" id="145388"/>
    <lineage>
        <taxon>Eukaryota</taxon>
        <taxon>Viridiplantae</taxon>
        <taxon>Chlorophyta</taxon>
        <taxon>core chlorophytes</taxon>
        <taxon>Chlorophyceae</taxon>
        <taxon>CS clade</taxon>
        <taxon>Sphaeropleales</taxon>
        <taxon>Selenastraceae</taxon>
        <taxon>Monoraphidium</taxon>
    </lineage>
</organism>
<keyword evidence="10 17" id="KW-0560">Oxidoreductase</keyword>
<keyword evidence="6" id="KW-0001">2Fe-2S</keyword>
<evidence type="ECO:0000256" key="13">
    <source>
        <dbReference type="ARBA" id="ARBA00023136"/>
    </source>
</evidence>
<dbReference type="InterPro" id="IPR017941">
    <property type="entry name" value="Rieske_2Fe-2S"/>
</dbReference>
<dbReference type="InterPro" id="IPR013626">
    <property type="entry name" value="PaO"/>
</dbReference>
<evidence type="ECO:0000256" key="12">
    <source>
        <dbReference type="ARBA" id="ARBA00023014"/>
    </source>
</evidence>
<evidence type="ECO:0000256" key="9">
    <source>
        <dbReference type="ARBA" id="ARBA00022989"/>
    </source>
</evidence>
<dbReference type="KEGG" id="mng:MNEG_8089"/>
<gene>
    <name evidence="17" type="ORF">MNEG_8089</name>
</gene>
<feature type="compositionally biased region" description="Low complexity" evidence="14">
    <location>
        <begin position="135"/>
        <end position="155"/>
    </location>
</feature>
<keyword evidence="8" id="KW-0809">Transit peptide</keyword>
<dbReference type="AlphaFoldDB" id="A0A0D2JKT8"/>
<reference evidence="17 18" key="1">
    <citation type="journal article" date="2013" name="BMC Genomics">
        <title>Reconstruction of the lipid metabolism for the microalga Monoraphidium neglectum from its genome sequence reveals characteristics suitable for biofuel production.</title>
        <authorList>
            <person name="Bogen C."/>
            <person name="Al-Dilaimi A."/>
            <person name="Albersmeier A."/>
            <person name="Wichmann J."/>
            <person name="Grundmann M."/>
            <person name="Rupp O."/>
            <person name="Lauersen K.J."/>
            <person name="Blifernez-Klassen O."/>
            <person name="Kalinowski J."/>
            <person name="Goesmann A."/>
            <person name="Mussgnug J.H."/>
            <person name="Kruse O."/>
        </authorList>
    </citation>
    <scope>NUCLEOTIDE SEQUENCE [LARGE SCALE GENOMIC DNA]</scope>
    <source>
        <strain evidence="17 18">SAG 48.87</strain>
    </source>
</reference>
<evidence type="ECO:0000256" key="14">
    <source>
        <dbReference type="SAM" id="MobiDB-lite"/>
    </source>
</evidence>
<dbReference type="Gene3D" id="2.102.10.10">
    <property type="entry name" value="Rieske [2Fe-2S] iron-sulphur domain"/>
    <property type="match status" value="1"/>
</dbReference>
<evidence type="ECO:0000256" key="10">
    <source>
        <dbReference type="ARBA" id="ARBA00023002"/>
    </source>
</evidence>
<evidence type="ECO:0000256" key="2">
    <source>
        <dbReference type="ARBA" id="ARBA00004370"/>
    </source>
</evidence>
<evidence type="ECO:0000256" key="4">
    <source>
        <dbReference type="ARBA" id="ARBA00022640"/>
    </source>
</evidence>
<evidence type="ECO:0000256" key="8">
    <source>
        <dbReference type="ARBA" id="ARBA00022946"/>
    </source>
</evidence>
<dbReference type="OrthoDB" id="426882at2759"/>
<feature type="region of interest" description="Disordered" evidence="14">
    <location>
        <begin position="178"/>
        <end position="219"/>
    </location>
</feature>
<dbReference type="GeneID" id="25740965"/>
<accession>A0A0D2JKT8</accession>
<dbReference type="InterPro" id="IPR036922">
    <property type="entry name" value="Rieske_2Fe-2S_sf"/>
</dbReference>
<evidence type="ECO:0000256" key="5">
    <source>
        <dbReference type="ARBA" id="ARBA00022692"/>
    </source>
</evidence>
<dbReference type="GO" id="GO:0046872">
    <property type="term" value="F:metal ion binding"/>
    <property type="evidence" value="ECO:0007669"/>
    <property type="project" value="UniProtKB-KW"/>
</dbReference>
<protein>
    <submittedName>
        <fullName evidence="17">Rieske (2Fe-2S) domain protein</fullName>
        <ecNumber evidence="17">1.14.12.7</ecNumber>
    </submittedName>
</protein>
<keyword evidence="9 15" id="KW-1133">Transmembrane helix</keyword>
<dbReference type="PANTHER" id="PTHR21266:SF32">
    <property type="entry name" value="CHOLESTEROL 7-DESATURASE NVD"/>
    <property type="match status" value="1"/>
</dbReference>
<dbReference type="PANTHER" id="PTHR21266">
    <property type="entry name" value="IRON-SULFUR DOMAIN CONTAINING PROTEIN"/>
    <property type="match status" value="1"/>
</dbReference>
<dbReference type="EC" id="1.14.12.7" evidence="17"/>
<feature type="region of interest" description="Disordered" evidence="14">
    <location>
        <begin position="129"/>
        <end position="155"/>
    </location>
</feature>
<evidence type="ECO:0000256" key="15">
    <source>
        <dbReference type="SAM" id="Phobius"/>
    </source>
</evidence>
<dbReference type="GO" id="GO:0016020">
    <property type="term" value="C:membrane"/>
    <property type="evidence" value="ECO:0007669"/>
    <property type="project" value="UniProtKB-SubCell"/>
</dbReference>
<keyword evidence="3" id="KW-0150">Chloroplast</keyword>
<dbReference type="EMBL" id="KK101718">
    <property type="protein sequence ID" value="KIY99872.1"/>
    <property type="molecule type" value="Genomic_DNA"/>
</dbReference>
<dbReference type="GO" id="GO:0018620">
    <property type="term" value="F:phthalate 4,5-dioxygenase activity"/>
    <property type="evidence" value="ECO:0007669"/>
    <property type="project" value="UniProtKB-EC"/>
</dbReference>
<keyword evidence="5 15" id="KW-0812">Transmembrane</keyword>
<keyword evidence="12" id="KW-0411">Iron-sulfur</keyword>
<keyword evidence="4" id="KW-0934">Plastid</keyword>